<evidence type="ECO:0000256" key="1">
    <source>
        <dbReference type="SAM" id="MobiDB-lite"/>
    </source>
</evidence>
<dbReference type="InterPro" id="IPR052077">
    <property type="entry name" value="CcrZ_PhaseVar_Mediator"/>
</dbReference>
<dbReference type="OrthoDB" id="179763at2"/>
<dbReference type="PANTHER" id="PTHR40086:SF1">
    <property type="entry name" value="CELL CYCLE REGULATOR CCRZ"/>
    <property type="match status" value="1"/>
</dbReference>
<reference evidence="3 4" key="1">
    <citation type="journal article" date="2011" name="Front. Microbiol.">
        <title>Genomic signatures of strain selection and enhancement in Bacillus atrophaeus var. globigii, a historical biowarfare simulant.</title>
        <authorList>
            <person name="Gibbons H.S."/>
            <person name="Broomall S.M."/>
            <person name="McNew L.A."/>
            <person name="Daligault H."/>
            <person name="Chapman C."/>
            <person name="Bruce D."/>
            <person name="Karavis M."/>
            <person name="Krepps M."/>
            <person name="McGregor P.A."/>
            <person name="Hong C."/>
            <person name="Park K.H."/>
            <person name="Akmal A."/>
            <person name="Feldman A."/>
            <person name="Lin J.S."/>
            <person name="Chang W.E."/>
            <person name="Higgs B.W."/>
            <person name="Demirev P."/>
            <person name="Lindquist J."/>
            <person name="Liem A."/>
            <person name="Fochler E."/>
            <person name="Read T.D."/>
            <person name="Tapia R."/>
            <person name="Johnson S."/>
            <person name="Bishop-Lilly K.A."/>
            <person name="Detter C."/>
            <person name="Han C."/>
            <person name="Sozhamannan S."/>
            <person name="Rosenzweig C.N."/>
            <person name="Skowronski E.W."/>
        </authorList>
    </citation>
    <scope>NUCLEOTIDE SEQUENCE [LARGE SCALE GENOMIC DNA]</scope>
    <source>
        <strain evidence="3 4">GYP-17</strain>
    </source>
</reference>
<evidence type="ECO:0000259" key="2">
    <source>
        <dbReference type="Pfam" id="PF01636"/>
    </source>
</evidence>
<name>A0A432WKF9_9GAMM</name>
<dbReference type="Proteomes" id="UP000288405">
    <property type="component" value="Unassembled WGS sequence"/>
</dbReference>
<dbReference type="Gene3D" id="3.90.1200.10">
    <property type="match status" value="1"/>
</dbReference>
<evidence type="ECO:0000313" key="4">
    <source>
        <dbReference type="Proteomes" id="UP000288405"/>
    </source>
</evidence>
<feature type="region of interest" description="Disordered" evidence="1">
    <location>
        <begin position="265"/>
        <end position="287"/>
    </location>
</feature>
<dbReference type="SUPFAM" id="SSF56112">
    <property type="entry name" value="Protein kinase-like (PK-like)"/>
    <property type="match status" value="1"/>
</dbReference>
<evidence type="ECO:0000313" key="3">
    <source>
        <dbReference type="EMBL" id="RUO34187.1"/>
    </source>
</evidence>
<accession>A0A432WKF9</accession>
<feature type="domain" description="Aminoglycoside phosphotransferase" evidence="2">
    <location>
        <begin position="21"/>
        <end position="239"/>
    </location>
</feature>
<protein>
    <recommendedName>
        <fullName evidence="2">Aminoglycoside phosphotransferase domain-containing protein</fullName>
    </recommendedName>
</protein>
<keyword evidence="4" id="KW-1185">Reference proteome</keyword>
<dbReference type="AlphaFoldDB" id="A0A432WKF9"/>
<dbReference type="PANTHER" id="PTHR40086">
    <property type="entry name" value="PHOSPHOTRANSFERASE YTMP-RELATED"/>
    <property type="match status" value="1"/>
</dbReference>
<feature type="compositionally biased region" description="Basic and acidic residues" evidence="1">
    <location>
        <begin position="265"/>
        <end position="280"/>
    </location>
</feature>
<dbReference type="InterPro" id="IPR002575">
    <property type="entry name" value="Aminoglycoside_PTrfase"/>
</dbReference>
<dbReference type="Pfam" id="PF01636">
    <property type="entry name" value="APH"/>
    <property type="match status" value="1"/>
</dbReference>
<proteinExistence type="predicted"/>
<dbReference type="RefSeq" id="WP_126776604.1">
    <property type="nucleotide sequence ID" value="NZ_PIPM01000004.1"/>
</dbReference>
<sequence length="287" mass="32717">MQFPTGCLAHLPEHGTWKTTSVGRDLANATWCIDNGAQTYFVKRYGHDEMFGRAPGETVRLDRELATLSLAPQVVWSSVADGICVFEWMNAATIADEFDPHRRAQLLGQTLATIHQAEPSGPRWSLRARVQHYCDALTKLHPRRGREAQSDCDSYADLFRRWDEEPHVFCHHDLNAEHVFLGNEPRVIDWEYAGYGHPGFDLASTIVVNDLYDDEISELLASYQEHSGRSIDRESVRDWLRLVALVNRIWFHLQEAIAEHEALKQAEEGEDAQAHARTSRETLSVSR</sequence>
<dbReference type="EMBL" id="PIPM01000004">
    <property type="protein sequence ID" value="RUO34187.1"/>
    <property type="molecule type" value="Genomic_DNA"/>
</dbReference>
<organism evidence="3 4">
    <name type="scientific">Aliidiomarina sanyensis</name>
    <dbReference type="NCBI Taxonomy" id="1249555"/>
    <lineage>
        <taxon>Bacteria</taxon>
        <taxon>Pseudomonadati</taxon>
        <taxon>Pseudomonadota</taxon>
        <taxon>Gammaproteobacteria</taxon>
        <taxon>Alteromonadales</taxon>
        <taxon>Idiomarinaceae</taxon>
        <taxon>Aliidiomarina</taxon>
    </lineage>
</organism>
<dbReference type="InterPro" id="IPR011009">
    <property type="entry name" value="Kinase-like_dom_sf"/>
</dbReference>
<comment type="caution">
    <text evidence="3">The sequence shown here is derived from an EMBL/GenBank/DDBJ whole genome shotgun (WGS) entry which is preliminary data.</text>
</comment>
<gene>
    <name evidence="3" type="ORF">CWE11_05515</name>
</gene>